<sequence>MTLTFTRPEAFATPPEAIVFDTDNNLYAYDPAHAEATEAAERKACKLFGLSRKEFHDAFTIARREVKERLGKTAGSHSRLLYFQRTIELLGMKTQLLATLDIEQTYWRTFLHASTLFPDVKEFLLDLRSLGIKTAIATDLTAQIQFRKIIYFGLDDYFDYVVTSEEAGHDKPHAAPFQLAVDKLGVPPQRCWMIGDNPVADVQGGRAFGMITLQKRHAGVKIAEGEQAADAVFDEFGELRHLFVQRGWMKPAPDGKPHGLPETPIMQTGGRSRVADTERLPHS</sequence>
<keyword evidence="4" id="KW-0460">Magnesium</keyword>
<proteinExistence type="predicted"/>
<accession>A0A4D8RAU5</accession>
<evidence type="ECO:0000256" key="4">
    <source>
        <dbReference type="ARBA" id="ARBA00022842"/>
    </source>
</evidence>
<feature type="compositionally biased region" description="Basic and acidic residues" evidence="5">
    <location>
        <begin position="273"/>
        <end position="283"/>
    </location>
</feature>
<dbReference type="SUPFAM" id="SSF56784">
    <property type="entry name" value="HAD-like"/>
    <property type="match status" value="1"/>
</dbReference>
<dbReference type="GO" id="GO:0046872">
    <property type="term" value="F:metal ion binding"/>
    <property type="evidence" value="ECO:0007669"/>
    <property type="project" value="UniProtKB-KW"/>
</dbReference>
<protein>
    <submittedName>
        <fullName evidence="6">HAD family hydrolase</fullName>
    </submittedName>
</protein>
<evidence type="ECO:0000256" key="2">
    <source>
        <dbReference type="ARBA" id="ARBA00022723"/>
    </source>
</evidence>
<dbReference type="RefSeq" id="WP_137143707.1">
    <property type="nucleotide sequence ID" value="NZ_CP032350.1"/>
</dbReference>
<reference evidence="6 7" key="1">
    <citation type="submission" date="2018-09" db="EMBL/GenBank/DDBJ databases">
        <title>Whole genome based analysis of evolution and adaptive divergence in Indian and Brazilian strains of Azospirillum brasilense.</title>
        <authorList>
            <person name="Singh C."/>
            <person name="Tripathi A.K."/>
        </authorList>
    </citation>
    <scope>NUCLEOTIDE SEQUENCE [LARGE SCALE GENOMIC DNA]</scope>
    <source>
        <strain evidence="6 7">MTCC4039</strain>
        <plasmid evidence="6 7">p5</plasmid>
    </source>
</reference>
<dbReference type="SFLD" id="SFLDG01129">
    <property type="entry name" value="C1.5:_HAD__Beta-PGM__Phosphata"/>
    <property type="match status" value="1"/>
</dbReference>
<dbReference type="SFLD" id="SFLDS00003">
    <property type="entry name" value="Haloacid_Dehalogenase"/>
    <property type="match status" value="1"/>
</dbReference>
<dbReference type="InterPro" id="IPR023214">
    <property type="entry name" value="HAD_sf"/>
</dbReference>
<gene>
    <name evidence="6" type="ORF">D3869_32245</name>
</gene>
<dbReference type="NCBIfam" id="TIGR01549">
    <property type="entry name" value="HAD-SF-IA-v1"/>
    <property type="match status" value="1"/>
</dbReference>
<dbReference type="NCBIfam" id="TIGR01509">
    <property type="entry name" value="HAD-SF-IA-v3"/>
    <property type="match status" value="1"/>
</dbReference>
<dbReference type="InterPro" id="IPR006439">
    <property type="entry name" value="HAD-SF_hydro_IA"/>
</dbReference>
<keyword evidence="3 6" id="KW-0378">Hydrolase</keyword>
<name>A0A4D8RAU5_AZOBR</name>
<dbReference type="PRINTS" id="PR00413">
    <property type="entry name" value="HADHALOGNASE"/>
</dbReference>
<dbReference type="GO" id="GO:0016791">
    <property type="term" value="F:phosphatase activity"/>
    <property type="evidence" value="ECO:0007669"/>
    <property type="project" value="TreeGrafter"/>
</dbReference>
<dbReference type="Proteomes" id="UP000298693">
    <property type="component" value="Plasmid p5"/>
</dbReference>
<dbReference type="PANTHER" id="PTHR46470">
    <property type="entry name" value="N-ACYLNEURAMINATE-9-PHOSPHATASE"/>
    <property type="match status" value="1"/>
</dbReference>
<dbReference type="InterPro" id="IPR051400">
    <property type="entry name" value="HAD-like_hydrolase"/>
</dbReference>
<dbReference type="Gene3D" id="3.40.50.1000">
    <property type="entry name" value="HAD superfamily/HAD-like"/>
    <property type="match status" value="1"/>
</dbReference>
<dbReference type="Pfam" id="PF00702">
    <property type="entry name" value="Hydrolase"/>
    <property type="match status" value="1"/>
</dbReference>
<feature type="region of interest" description="Disordered" evidence="5">
    <location>
        <begin position="250"/>
        <end position="283"/>
    </location>
</feature>
<evidence type="ECO:0000313" key="6">
    <source>
        <dbReference type="EMBL" id="QCO19917.1"/>
    </source>
</evidence>
<comment type="cofactor">
    <cofactor evidence="1">
        <name>Mg(2+)</name>
        <dbReference type="ChEBI" id="CHEBI:18420"/>
    </cofactor>
</comment>
<evidence type="ECO:0000256" key="1">
    <source>
        <dbReference type="ARBA" id="ARBA00001946"/>
    </source>
</evidence>
<dbReference type="EMBL" id="CP032350">
    <property type="protein sequence ID" value="QCO19917.1"/>
    <property type="molecule type" value="Genomic_DNA"/>
</dbReference>
<dbReference type="PANTHER" id="PTHR46470:SF2">
    <property type="entry name" value="GLYCERALDEHYDE 3-PHOSPHATE PHOSPHATASE"/>
    <property type="match status" value="1"/>
</dbReference>
<evidence type="ECO:0000256" key="5">
    <source>
        <dbReference type="SAM" id="MobiDB-lite"/>
    </source>
</evidence>
<geneLocation type="plasmid" evidence="6">
    <name>p5</name>
</geneLocation>
<organism evidence="6 7">
    <name type="scientific">Azospirillum brasilense</name>
    <dbReference type="NCBI Taxonomy" id="192"/>
    <lineage>
        <taxon>Bacteria</taxon>
        <taxon>Pseudomonadati</taxon>
        <taxon>Pseudomonadota</taxon>
        <taxon>Alphaproteobacteria</taxon>
        <taxon>Rhodospirillales</taxon>
        <taxon>Azospirillaceae</taxon>
        <taxon>Azospirillum</taxon>
    </lineage>
</organism>
<keyword evidence="6" id="KW-0614">Plasmid</keyword>
<evidence type="ECO:0000256" key="3">
    <source>
        <dbReference type="ARBA" id="ARBA00022801"/>
    </source>
</evidence>
<dbReference type="AlphaFoldDB" id="A0A4D8RAU5"/>
<dbReference type="Gene3D" id="1.10.150.520">
    <property type="match status" value="1"/>
</dbReference>
<dbReference type="InterPro" id="IPR036412">
    <property type="entry name" value="HAD-like_sf"/>
</dbReference>
<keyword evidence="2" id="KW-0479">Metal-binding</keyword>
<dbReference type="GO" id="GO:0044281">
    <property type="term" value="P:small molecule metabolic process"/>
    <property type="evidence" value="ECO:0007669"/>
    <property type="project" value="UniProtKB-ARBA"/>
</dbReference>
<evidence type="ECO:0000313" key="7">
    <source>
        <dbReference type="Proteomes" id="UP000298693"/>
    </source>
</evidence>